<dbReference type="InterPro" id="IPR016024">
    <property type="entry name" value="ARM-type_fold"/>
</dbReference>
<dbReference type="EMBL" id="CAUYUE010000015">
    <property type="protein sequence ID" value="CAK0786870.1"/>
    <property type="molecule type" value="Genomic_DNA"/>
</dbReference>
<feature type="region of interest" description="Disordered" evidence="4">
    <location>
        <begin position="584"/>
        <end position="616"/>
    </location>
</feature>
<feature type="compositionally biased region" description="Acidic residues" evidence="4">
    <location>
        <begin position="791"/>
        <end position="832"/>
    </location>
</feature>
<dbReference type="Proteomes" id="UP001314263">
    <property type="component" value="Unassembled WGS sequence"/>
</dbReference>
<evidence type="ECO:0000256" key="2">
    <source>
        <dbReference type="ARBA" id="ARBA00006809"/>
    </source>
</evidence>
<dbReference type="PANTHER" id="PTHR13213">
    <property type="entry name" value="MYB-BINDING PROTEIN 1A FAMILY MEMBER"/>
    <property type="match status" value="1"/>
</dbReference>
<dbReference type="SUPFAM" id="SSF48371">
    <property type="entry name" value="ARM repeat"/>
    <property type="match status" value="1"/>
</dbReference>
<dbReference type="InterPro" id="IPR007015">
    <property type="entry name" value="DNA_pol_V/MYBBP1A"/>
</dbReference>
<evidence type="ECO:0000256" key="3">
    <source>
        <dbReference type="ARBA" id="ARBA00023242"/>
    </source>
</evidence>
<evidence type="ECO:0000313" key="5">
    <source>
        <dbReference type="EMBL" id="CAK0786870.1"/>
    </source>
</evidence>
<comment type="subcellular location">
    <subcellularLocation>
        <location evidence="1">Nucleus</location>
    </subcellularLocation>
</comment>
<accession>A0AAV1IKW1</accession>
<keyword evidence="6" id="KW-1185">Reference proteome</keyword>
<dbReference type="GO" id="GO:0006355">
    <property type="term" value="P:regulation of DNA-templated transcription"/>
    <property type="evidence" value="ECO:0007669"/>
    <property type="project" value="InterPro"/>
</dbReference>
<sequence length="1238" mass="130089">MASASEAGAHEQATALGAGKEVLHFFYDLTSVEQAKREDAAAHLTQAMHTSQKSFDSLHVHSNGGSGVQRGAVALKGCSPLTVYALKRLVRGLGSGHDAARQGFSLALAAALVRVPEIESLPALDMLEAALEVSKSTKGSDAKDALLGRIFGYSAFSQAGRGASNAVADRLAASLIAAMGRKSFLREAAASALVACLMGLPALALKHVLGSCEPLRDMLTRKPDEASPEDLLLALRMWPFMPADLLSDCPMLPRGCPTPSAGAFTGSDDTRSASTAGAAFMTAQHLDGLSGALADASASHPRIHSVWLTLLSLLIPGFTPVKIEDDTRAKRGEVSSPALRALWAWVDSSLLASSHERKYLAFQLFTLLLPSLRSEHVPFLLTPAFLRVLVNSLSKPDTHLHAAARRLIEQLARHAESSADATLRVAVAVALQRQRGGGFDRLTKTKYAANLLQGLDEEGLQAYSRHLQQEFQCPDVPSAAKAGQDADTDDDQDDADAEAAEEETGPSPEDAARRWAVEQLSGGPMLTKGSPSTRLATLHFLAQQAFFAAGPDTKEAHMACKPPVSNAVRQLCAARLIAGIDAASKAPGPAQETATGEASAKTNKANGKAQGNRRNRPDDAILADILRHIADFQDAKGFALAAELPGELLSAVATLRALVEKAGKAAKKADAPELAAKHRAFAVLARWLVLYMLGDPETAEAELASELAGIYNDALPSAKGKKTEGGDATPWMDRLVDMVLSLLAQASSQLPSAPLRDAVEGLFRLFASQLTSTGMDDLLRIVSTPDRGDAEGEDGIFDSDAEASEDDKLDGEDDDDAEDDEADDEDMQADEEDGAAAIDTALAAARPAGAANNDDEASTSGSEDDDEAMEASGMDAKIAAVLRATADAKESGRRAKEAVAQLRFRVAALLELYGKHQPDAELLMTALPALLSALRRALHAGPAQQPLANRLSGLVGKLSKSRAAGKLSEETGGAALKRLLYLASRADSKAFGQAASGALLFGVRHAAHTNADQVVTDALEDYFTKKKSRLGAMLMKSMLKEHPSAQAAKALLAFHGSARNAFLKAEAVQLLQALLHPNKENQATLAAGVSGLQPAAADLVQRVIGESSAADVKAQRRADALSAACGVVEALQRLLPASEQTRLDGRAGALAEAAAEQLSALQPTPGKVGTQLRRLAENLRKIGQHGSGLSGEQQKKAGAAGGPDATQEKQQKRARPTAGQKAQQPLKPEKAVKKQKPG</sequence>
<comment type="caution">
    <text evidence="5">The sequence shown here is derived from an EMBL/GenBank/DDBJ whole genome shotgun (WGS) entry which is preliminary data.</text>
</comment>
<evidence type="ECO:0000256" key="4">
    <source>
        <dbReference type="SAM" id="MobiDB-lite"/>
    </source>
</evidence>
<dbReference type="GO" id="GO:0005730">
    <property type="term" value="C:nucleolus"/>
    <property type="evidence" value="ECO:0007669"/>
    <property type="project" value="InterPro"/>
</dbReference>
<evidence type="ECO:0008006" key="7">
    <source>
        <dbReference type="Google" id="ProtNLM"/>
    </source>
</evidence>
<dbReference type="PANTHER" id="PTHR13213:SF2">
    <property type="entry name" value="MYB-BINDING PROTEIN 1A"/>
    <property type="match status" value="1"/>
</dbReference>
<dbReference type="Pfam" id="PF04931">
    <property type="entry name" value="DNA_pol_phi"/>
    <property type="match status" value="1"/>
</dbReference>
<evidence type="ECO:0000313" key="6">
    <source>
        <dbReference type="Proteomes" id="UP001314263"/>
    </source>
</evidence>
<name>A0AAV1IKW1_9CHLO</name>
<dbReference type="GO" id="GO:0003677">
    <property type="term" value="F:DNA binding"/>
    <property type="evidence" value="ECO:0007669"/>
    <property type="project" value="InterPro"/>
</dbReference>
<feature type="region of interest" description="Disordered" evidence="4">
    <location>
        <begin position="475"/>
        <end position="512"/>
    </location>
</feature>
<feature type="compositionally biased region" description="Polar residues" evidence="4">
    <location>
        <begin position="592"/>
        <end position="605"/>
    </location>
</feature>
<feature type="region of interest" description="Disordered" evidence="4">
    <location>
        <begin position="784"/>
        <end position="832"/>
    </location>
</feature>
<comment type="similarity">
    <text evidence="2">Belongs to the MYBBP1A family.</text>
</comment>
<dbReference type="AlphaFoldDB" id="A0AAV1IKW1"/>
<feature type="region of interest" description="Disordered" evidence="4">
    <location>
        <begin position="1184"/>
        <end position="1238"/>
    </location>
</feature>
<feature type="compositionally biased region" description="Acidic residues" evidence="4">
    <location>
        <begin position="486"/>
        <end position="504"/>
    </location>
</feature>
<protein>
    <recommendedName>
        <fullName evidence="7">DNA polymerase V</fullName>
    </recommendedName>
</protein>
<reference evidence="5 6" key="1">
    <citation type="submission" date="2023-10" db="EMBL/GenBank/DDBJ databases">
        <authorList>
            <person name="Maclean D."/>
            <person name="Macfadyen A."/>
        </authorList>
    </citation>
    <scope>NUCLEOTIDE SEQUENCE [LARGE SCALE GENOMIC DNA]</scope>
</reference>
<keyword evidence="3" id="KW-0539">Nucleus</keyword>
<feature type="region of interest" description="Disordered" evidence="4">
    <location>
        <begin position="845"/>
        <end position="870"/>
    </location>
</feature>
<proteinExistence type="inferred from homology"/>
<evidence type="ECO:0000256" key="1">
    <source>
        <dbReference type="ARBA" id="ARBA00004123"/>
    </source>
</evidence>
<gene>
    <name evidence="5" type="ORF">CVIRNUC_010084</name>
</gene>
<feature type="compositionally biased region" description="Acidic residues" evidence="4">
    <location>
        <begin position="853"/>
        <end position="869"/>
    </location>
</feature>
<organism evidence="5 6">
    <name type="scientific">Coccomyxa viridis</name>
    <dbReference type="NCBI Taxonomy" id="1274662"/>
    <lineage>
        <taxon>Eukaryota</taxon>
        <taxon>Viridiplantae</taxon>
        <taxon>Chlorophyta</taxon>
        <taxon>core chlorophytes</taxon>
        <taxon>Trebouxiophyceae</taxon>
        <taxon>Trebouxiophyceae incertae sedis</taxon>
        <taxon>Coccomyxaceae</taxon>
        <taxon>Coccomyxa</taxon>
    </lineage>
</organism>